<accession>A0A543A9P1</accession>
<dbReference type="Proteomes" id="UP000320209">
    <property type="component" value="Unassembled WGS sequence"/>
</dbReference>
<gene>
    <name evidence="2" type="ORF">FB381_3174</name>
</gene>
<protein>
    <submittedName>
        <fullName evidence="2">Uncharacterized protein</fullName>
    </submittedName>
</protein>
<keyword evidence="3" id="KW-1185">Reference proteome</keyword>
<evidence type="ECO:0000313" key="2">
    <source>
        <dbReference type="EMBL" id="TQL69269.1"/>
    </source>
</evidence>
<evidence type="ECO:0000313" key="3">
    <source>
        <dbReference type="Proteomes" id="UP000320209"/>
    </source>
</evidence>
<dbReference type="AlphaFoldDB" id="A0A543A9P1"/>
<reference evidence="2 3" key="1">
    <citation type="submission" date="2019-06" db="EMBL/GenBank/DDBJ databases">
        <title>Sequencing the genomes of 1000 actinobacteria strains.</title>
        <authorList>
            <person name="Klenk H.-P."/>
        </authorList>
    </citation>
    <scope>NUCLEOTIDE SEQUENCE [LARGE SCALE GENOMIC DNA]</scope>
    <source>
        <strain evidence="2 3">DSM 25218</strain>
    </source>
</reference>
<proteinExistence type="predicted"/>
<dbReference type="RefSeq" id="WP_141781166.1">
    <property type="nucleotide sequence ID" value="NZ_VFOV01000001.1"/>
</dbReference>
<feature type="compositionally biased region" description="Basic and acidic residues" evidence="1">
    <location>
        <begin position="130"/>
        <end position="159"/>
    </location>
</feature>
<organism evidence="2 3">
    <name type="scientific">Nocardioides albertanoniae</name>
    <dbReference type="NCBI Taxonomy" id="1175486"/>
    <lineage>
        <taxon>Bacteria</taxon>
        <taxon>Bacillati</taxon>
        <taxon>Actinomycetota</taxon>
        <taxon>Actinomycetes</taxon>
        <taxon>Propionibacteriales</taxon>
        <taxon>Nocardioidaceae</taxon>
        <taxon>Nocardioides</taxon>
    </lineage>
</organism>
<dbReference type="EMBL" id="VFOV01000001">
    <property type="protein sequence ID" value="TQL69269.1"/>
    <property type="molecule type" value="Genomic_DNA"/>
</dbReference>
<comment type="caution">
    <text evidence="2">The sequence shown here is derived from an EMBL/GenBank/DDBJ whole genome shotgun (WGS) entry which is preliminary data.</text>
</comment>
<name>A0A543A9P1_9ACTN</name>
<sequence length="159" mass="16373">MSERHEWTEEPLGTTAEELARLMEAIGDWAKDSKDGAGAAAGGLAHALTGIAGHASDLAGRFAEDLGDHVDTGAPECTYCPVCRTVHVLRESSPEVKVHLASAAASLMQAATAVLNAAATGPGAGSGEGEDAHGDGVRAEDEAAQRTERVERIDLDGWS</sequence>
<evidence type="ECO:0000256" key="1">
    <source>
        <dbReference type="SAM" id="MobiDB-lite"/>
    </source>
</evidence>
<dbReference type="OrthoDB" id="5244810at2"/>
<feature type="region of interest" description="Disordered" evidence="1">
    <location>
        <begin position="119"/>
        <end position="159"/>
    </location>
</feature>